<evidence type="ECO:0000256" key="5">
    <source>
        <dbReference type="PIRSR" id="PIRSR604254-1"/>
    </source>
</evidence>
<keyword evidence="4 6" id="KW-0472">Membrane</keyword>
<dbReference type="PANTHER" id="PTHR20855:SF97">
    <property type="entry name" value="ADIPOR-LIKE RECEPTOR IZH3-RELATED"/>
    <property type="match status" value="1"/>
</dbReference>
<dbReference type="PANTHER" id="PTHR20855">
    <property type="entry name" value="ADIPOR/PROGESTIN RECEPTOR-RELATED"/>
    <property type="match status" value="1"/>
</dbReference>
<reference evidence="7 8" key="1">
    <citation type="journal article" date="2016" name="Mol. Biol. Evol.">
        <title>Comparative Genomics of Early-Diverging Mushroom-Forming Fungi Provides Insights into the Origins of Lignocellulose Decay Capabilities.</title>
        <authorList>
            <person name="Nagy L.G."/>
            <person name="Riley R."/>
            <person name="Tritt A."/>
            <person name="Adam C."/>
            <person name="Daum C."/>
            <person name="Floudas D."/>
            <person name="Sun H."/>
            <person name="Yadav J.S."/>
            <person name="Pangilinan J."/>
            <person name="Larsson K.H."/>
            <person name="Matsuura K."/>
            <person name="Barry K."/>
            <person name="Labutti K."/>
            <person name="Kuo R."/>
            <person name="Ohm R.A."/>
            <person name="Bhattacharya S.S."/>
            <person name="Shirouzu T."/>
            <person name="Yoshinaga Y."/>
            <person name="Martin F.M."/>
            <person name="Grigoriev I.V."/>
            <person name="Hibbett D.S."/>
        </authorList>
    </citation>
    <scope>NUCLEOTIDE SEQUENCE [LARGE SCALE GENOMIC DNA]</scope>
    <source>
        <strain evidence="7 8">CBS 109695</strain>
    </source>
</reference>
<dbReference type="Proteomes" id="UP000076532">
    <property type="component" value="Unassembled WGS sequence"/>
</dbReference>
<keyword evidence="2 6" id="KW-0812">Transmembrane</keyword>
<dbReference type="GO" id="GO:0046872">
    <property type="term" value="F:metal ion binding"/>
    <property type="evidence" value="ECO:0007669"/>
    <property type="project" value="UniProtKB-KW"/>
</dbReference>
<keyword evidence="5" id="KW-0479">Metal-binding</keyword>
<protein>
    <recommendedName>
        <fullName evidence="9">HlyIII-domain-containing protein</fullName>
    </recommendedName>
</protein>
<dbReference type="STRING" id="436010.A0A166KLH3"/>
<organism evidence="7 8">
    <name type="scientific">Athelia psychrophila</name>
    <dbReference type="NCBI Taxonomy" id="1759441"/>
    <lineage>
        <taxon>Eukaryota</taxon>
        <taxon>Fungi</taxon>
        <taxon>Dikarya</taxon>
        <taxon>Basidiomycota</taxon>
        <taxon>Agaricomycotina</taxon>
        <taxon>Agaricomycetes</taxon>
        <taxon>Agaricomycetidae</taxon>
        <taxon>Atheliales</taxon>
        <taxon>Atheliaceae</taxon>
        <taxon>Athelia</taxon>
    </lineage>
</organism>
<dbReference type="InterPro" id="IPR004254">
    <property type="entry name" value="AdipoR/HlyIII-related"/>
</dbReference>
<evidence type="ECO:0000313" key="8">
    <source>
        <dbReference type="Proteomes" id="UP000076532"/>
    </source>
</evidence>
<keyword evidence="5" id="KW-0862">Zinc</keyword>
<dbReference type="GO" id="GO:0038023">
    <property type="term" value="F:signaling receptor activity"/>
    <property type="evidence" value="ECO:0007669"/>
    <property type="project" value="TreeGrafter"/>
</dbReference>
<dbReference type="OrthoDB" id="5585746at2759"/>
<evidence type="ECO:0008006" key="9">
    <source>
        <dbReference type="Google" id="ProtNLM"/>
    </source>
</evidence>
<evidence type="ECO:0000313" key="7">
    <source>
        <dbReference type="EMBL" id="KZP22025.1"/>
    </source>
</evidence>
<evidence type="ECO:0000256" key="1">
    <source>
        <dbReference type="ARBA" id="ARBA00004141"/>
    </source>
</evidence>
<comment type="subcellular location">
    <subcellularLocation>
        <location evidence="1">Membrane</location>
        <topology evidence="1">Multi-pass membrane protein</topology>
    </subcellularLocation>
</comment>
<evidence type="ECO:0000256" key="6">
    <source>
        <dbReference type="SAM" id="Phobius"/>
    </source>
</evidence>
<feature type="binding site" evidence="5">
    <location>
        <position position="146"/>
    </location>
    <ligand>
        <name>Zn(2+)</name>
        <dbReference type="ChEBI" id="CHEBI:29105"/>
    </ligand>
</feature>
<dbReference type="GO" id="GO:0016020">
    <property type="term" value="C:membrane"/>
    <property type="evidence" value="ECO:0007669"/>
    <property type="project" value="UniProtKB-SubCell"/>
</dbReference>
<sequence length="169" mass="18774">MTGCAHQKGVDLCARVDYADPWGQSRTTALGATRIRHIFMPLCLINGIAGSVFPLMGWFNQRKHKGWRIVFFVSLAFTAVGPLATLAYLNGVEKMHAFAAPIAPSILSYIVGLAFYATHVSERYITGYKFSRWLENVGLTSHTVWHMFIVLAISQHEFAISHMRGGIAC</sequence>
<keyword evidence="8" id="KW-1185">Reference proteome</keyword>
<dbReference type="EMBL" id="KV417542">
    <property type="protein sequence ID" value="KZP22025.1"/>
    <property type="molecule type" value="Genomic_DNA"/>
</dbReference>
<accession>A0A166KLH3</accession>
<proteinExistence type="predicted"/>
<dbReference type="Pfam" id="PF03006">
    <property type="entry name" value="HlyIII"/>
    <property type="match status" value="1"/>
</dbReference>
<gene>
    <name evidence="7" type="ORF">FIBSPDRAFT_1043741</name>
</gene>
<feature type="binding site" evidence="5">
    <location>
        <position position="142"/>
    </location>
    <ligand>
        <name>Zn(2+)</name>
        <dbReference type="ChEBI" id="CHEBI:29105"/>
    </ligand>
</feature>
<evidence type="ECO:0000256" key="4">
    <source>
        <dbReference type="ARBA" id="ARBA00023136"/>
    </source>
</evidence>
<dbReference type="AlphaFoldDB" id="A0A166KLH3"/>
<feature type="transmembrane region" description="Helical" evidence="6">
    <location>
        <begin position="38"/>
        <end position="57"/>
    </location>
</feature>
<name>A0A166KLH3_9AGAM</name>
<evidence type="ECO:0000256" key="3">
    <source>
        <dbReference type="ARBA" id="ARBA00022989"/>
    </source>
</evidence>
<evidence type="ECO:0000256" key="2">
    <source>
        <dbReference type="ARBA" id="ARBA00022692"/>
    </source>
</evidence>
<dbReference type="GO" id="GO:0006882">
    <property type="term" value="P:intracellular zinc ion homeostasis"/>
    <property type="evidence" value="ECO:0007669"/>
    <property type="project" value="TreeGrafter"/>
</dbReference>
<feature type="transmembrane region" description="Helical" evidence="6">
    <location>
        <begin position="95"/>
        <end position="116"/>
    </location>
</feature>
<keyword evidence="3 6" id="KW-1133">Transmembrane helix</keyword>
<feature type="transmembrane region" description="Helical" evidence="6">
    <location>
        <begin position="69"/>
        <end position="89"/>
    </location>
</feature>